<sequence length="128" mass="14810">MIDFLGINLRYMTKKPIMDFDSPANNLRFFHHRNTWRRVADKLFNNHVICPIFLILEVSYLSSFRDHFKYGLSAAVCRSTYPNCLIYTIILALIVDSENLLRCNFVICSATPAVVLYGLLWAEACNVQ</sequence>
<accession>A0ABD2YRR4</accession>
<feature type="transmembrane region" description="Helical" evidence="1">
    <location>
        <begin position="43"/>
        <end position="64"/>
    </location>
</feature>
<keyword evidence="3" id="KW-1185">Reference proteome</keyword>
<comment type="caution">
    <text evidence="2">The sequence shown here is derived from an EMBL/GenBank/DDBJ whole genome shotgun (WGS) entry which is preliminary data.</text>
</comment>
<feature type="transmembrane region" description="Helical" evidence="1">
    <location>
        <begin position="70"/>
        <end position="94"/>
    </location>
</feature>
<proteinExistence type="predicted"/>
<dbReference type="EMBL" id="JBJUIK010000012">
    <property type="protein sequence ID" value="KAL3509449.1"/>
    <property type="molecule type" value="Genomic_DNA"/>
</dbReference>
<name>A0ABD2YRR4_9GENT</name>
<evidence type="ECO:0000256" key="1">
    <source>
        <dbReference type="SAM" id="Phobius"/>
    </source>
</evidence>
<evidence type="ECO:0000313" key="2">
    <source>
        <dbReference type="EMBL" id="KAL3509449.1"/>
    </source>
</evidence>
<evidence type="ECO:0000313" key="3">
    <source>
        <dbReference type="Proteomes" id="UP001630127"/>
    </source>
</evidence>
<reference evidence="2 3" key="1">
    <citation type="submission" date="2024-11" db="EMBL/GenBank/DDBJ databases">
        <title>A near-complete genome assembly of Cinchona calisaya.</title>
        <authorList>
            <person name="Lian D.C."/>
            <person name="Zhao X.W."/>
            <person name="Wei L."/>
        </authorList>
    </citation>
    <scope>NUCLEOTIDE SEQUENCE [LARGE SCALE GENOMIC DNA]</scope>
    <source>
        <tissue evidence="2">Nenye</tissue>
    </source>
</reference>
<keyword evidence="1" id="KW-0812">Transmembrane</keyword>
<gene>
    <name evidence="2" type="ORF">ACH5RR_028850</name>
</gene>
<dbReference type="AlphaFoldDB" id="A0ABD2YRR4"/>
<keyword evidence="1" id="KW-0472">Membrane</keyword>
<protein>
    <submittedName>
        <fullName evidence="2">Uncharacterized protein</fullName>
    </submittedName>
</protein>
<keyword evidence="1" id="KW-1133">Transmembrane helix</keyword>
<feature type="transmembrane region" description="Helical" evidence="1">
    <location>
        <begin position="101"/>
        <end position="122"/>
    </location>
</feature>
<dbReference type="Proteomes" id="UP001630127">
    <property type="component" value="Unassembled WGS sequence"/>
</dbReference>
<organism evidence="2 3">
    <name type="scientific">Cinchona calisaya</name>
    <dbReference type="NCBI Taxonomy" id="153742"/>
    <lineage>
        <taxon>Eukaryota</taxon>
        <taxon>Viridiplantae</taxon>
        <taxon>Streptophyta</taxon>
        <taxon>Embryophyta</taxon>
        <taxon>Tracheophyta</taxon>
        <taxon>Spermatophyta</taxon>
        <taxon>Magnoliopsida</taxon>
        <taxon>eudicotyledons</taxon>
        <taxon>Gunneridae</taxon>
        <taxon>Pentapetalae</taxon>
        <taxon>asterids</taxon>
        <taxon>lamiids</taxon>
        <taxon>Gentianales</taxon>
        <taxon>Rubiaceae</taxon>
        <taxon>Cinchonoideae</taxon>
        <taxon>Cinchoneae</taxon>
        <taxon>Cinchona</taxon>
    </lineage>
</organism>